<evidence type="ECO:0000313" key="1">
    <source>
        <dbReference type="EMBL" id="KAI4384133.1"/>
    </source>
</evidence>
<organism evidence="1 2">
    <name type="scientific">Melastoma candidum</name>
    <dbReference type="NCBI Taxonomy" id="119954"/>
    <lineage>
        <taxon>Eukaryota</taxon>
        <taxon>Viridiplantae</taxon>
        <taxon>Streptophyta</taxon>
        <taxon>Embryophyta</taxon>
        <taxon>Tracheophyta</taxon>
        <taxon>Spermatophyta</taxon>
        <taxon>Magnoliopsida</taxon>
        <taxon>eudicotyledons</taxon>
        <taxon>Gunneridae</taxon>
        <taxon>Pentapetalae</taxon>
        <taxon>rosids</taxon>
        <taxon>malvids</taxon>
        <taxon>Myrtales</taxon>
        <taxon>Melastomataceae</taxon>
        <taxon>Melastomatoideae</taxon>
        <taxon>Melastomateae</taxon>
        <taxon>Melastoma</taxon>
    </lineage>
</organism>
<gene>
    <name evidence="1" type="ORF">MLD38_009898</name>
</gene>
<keyword evidence="2" id="KW-1185">Reference proteome</keyword>
<protein>
    <submittedName>
        <fullName evidence="1">Uncharacterized protein</fullName>
    </submittedName>
</protein>
<evidence type="ECO:0000313" key="2">
    <source>
        <dbReference type="Proteomes" id="UP001057402"/>
    </source>
</evidence>
<proteinExistence type="predicted"/>
<accession>A0ACB9RYM5</accession>
<dbReference type="EMBL" id="CM042882">
    <property type="protein sequence ID" value="KAI4384133.1"/>
    <property type="molecule type" value="Genomic_DNA"/>
</dbReference>
<comment type="caution">
    <text evidence="1">The sequence shown here is derived from an EMBL/GenBank/DDBJ whole genome shotgun (WGS) entry which is preliminary data.</text>
</comment>
<reference evidence="2" key="1">
    <citation type="journal article" date="2023" name="Front. Plant Sci.">
        <title>Chromosomal-level genome assembly of Melastoma candidum provides insights into trichome evolution.</title>
        <authorList>
            <person name="Zhong Y."/>
            <person name="Wu W."/>
            <person name="Sun C."/>
            <person name="Zou P."/>
            <person name="Liu Y."/>
            <person name="Dai S."/>
            <person name="Zhou R."/>
        </authorList>
    </citation>
    <scope>NUCLEOTIDE SEQUENCE [LARGE SCALE GENOMIC DNA]</scope>
</reference>
<dbReference type="Proteomes" id="UP001057402">
    <property type="component" value="Chromosome 3"/>
</dbReference>
<sequence length="226" mass="25270">MTTTTHSSIGGCLHRVTNNAGGGFAVRSRRWGVVNVSLSRKSKKAPRQLITIATSDGRWQGSWNSNYLLSLRELQLEDLVEGEEKDADVLVNLSVEKHASFGLSVDGTITTTFTRRCCNCFSPYCREIEAKFTAWVLPSSRIRKNLEPQLPEIGFDDPSVIFVKPGHEAHLDSLIQDTLRLATSVEDTCSDTCKKSEPSWQFPSSPKAASVDKRWSMLLKLKNMRH</sequence>
<name>A0ACB9RYM5_9MYRT</name>